<feature type="compositionally biased region" description="Polar residues" evidence="1">
    <location>
        <begin position="24"/>
        <end position="34"/>
    </location>
</feature>
<keyword evidence="2" id="KW-0732">Signal</keyword>
<keyword evidence="5" id="KW-1185">Reference proteome</keyword>
<dbReference type="PATRIC" id="fig|272621.13.peg.1582"/>
<feature type="chain" id="PRO_5004256719" evidence="2">
    <location>
        <begin position="20"/>
        <end position="202"/>
    </location>
</feature>
<organism evidence="5">
    <name type="scientific">Lactobacillus acidophilus (strain ATCC 700396 / NCK56 / N2 / NCFM)</name>
    <dbReference type="NCBI Taxonomy" id="272621"/>
    <lineage>
        <taxon>Bacteria</taxon>
        <taxon>Bacillati</taxon>
        <taxon>Bacillota</taxon>
        <taxon>Bacilli</taxon>
        <taxon>Lactobacillales</taxon>
        <taxon>Lactobacillaceae</taxon>
        <taxon>Lactobacillus</taxon>
    </lineage>
</organism>
<dbReference type="InterPro" id="IPR025711">
    <property type="entry name" value="PepSY"/>
</dbReference>
<dbReference type="BioCyc" id="LACI272621:G1G49-1630-MONOMER"/>
<evidence type="ECO:0000313" key="4">
    <source>
        <dbReference type="EMBL" id="AAV43474.1"/>
    </source>
</evidence>
<gene>
    <name evidence="4" type="ordered locus">LBA1662</name>
</gene>
<dbReference type="Pfam" id="PF03413">
    <property type="entry name" value="PepSY"/>
    <property type="match status" value="2"/>
</dbReference>
<dbReference type="Proteomes" id="UP000006381">
    <property type="component" value="Chromosome"/>
</dbReference>
<dbReference type="KEGG" id="lac:LBA1662"/>
<feature type="signal peptide" evidence="2">
    <location>
        <begin position="1"/>
        <end position="19"/>
    </location>
</feature>
<feature type="compositionally biased region" description="Basic and acidic residues" evidence="1">
    <location>
        <begin position="35"/>
        <end position="47"/>
    </location>
</feature>
<dbReference type="OrthoDB" id="2943484at2"/>
<dbReference type="GeneID" id="93289270"/>
<dbReference type="STRING" id="272621.LBA1662"/>
<feature type="domain" description="PepSY" evidence="3">
    <location>
        <begin position="142"/>
        <end position="199"/>
    </location>
</feature>
<sequence length="202" mass="22676">MKLKLASLTLLSVALIATACSNNDNSTTQSSRTIENSKKSTVTEKRSSVASNQVQSSVNKIKLSQQEAIDKFHNQFNNKKIHSIDLKLEGSQYIYEIEGFDTTHKYSAEINAETGHASSVHSEKLEHDDQDDQQELNLNGVISRDEASTIAEEHAKGTSREWNLEQEHGKTYWNVEVGERYHSSEVKIDAHSKKVISVENDD</sequence>
<dbReference type="HOGENOM" id="CLU_067057_0_0_9"/>
<name>Q5FIK0_LACAC</name>
<evidence type="ECO:0000256" key="2">
    <source>
        <dbReference type="SAM" id="SignalP"/>
    </source>
</evidence>
<protein>
    <submittedName>
        <fullName evidence="4">Putative membrane protein</fullName>
    </submittedName>
</protein>
<evidence type="ECO:0000259" key="3">
    <source>
        <dbReference type="Pfam" id="PF03413"/>
    </source>
</evidence>
<feature type="domain" description="PepSY" evidence="3">
    <location>
        <begin position="62"/>
        <end position="116"/>
    </location>
</feature>
<dbReference type="AlphaFoldDB" id="Q5FIK0"/>
<accession>Q5FIK0</accession>
<feature type="region of interest" description="Disordered" evidence="1">
    <location>
        <begin position="24"/>
        <end position="53"/>
    </location>
</feature>
<evidence type="ECO:0000313" key="5">
    <source>
        <dbReference type="Proteomes" id="UP000006381"/>
    </source>
</evidence>
<dbReference type="EMBL" id="CP000033">
    <property type="protein sequence ID" value="AAV43474.1"/>
    <property type="molecule type" value="Genomic_DNA"/>
</dbReference>
<dbReference type="Gene3D" id="3.10.450.40">
    <property type="match status" value="2"/>
</dbReference>
<dbReference type="DNASU" id="3251251"/>
<dbReference type="RefSeq" id="WP_003550024.1">
    <property type="nucleotide sequence ID" value="NC_006814.3"/>
</dbReference>
<reference evidence="4 5" key="1">
    <citation type="journal article" date="2005" name="Proc. Natl. Acad. Sci. U.S.A.">
        <title>Complete genome sequence of the probiotic lactic acid bacterium Lactobacillus acidophilus NCFM.</title>
        <authorList>
            <person name="Altermann E."/>
            <person name="Russell W.M."/>
            <person name="Azcarate-Peril M.A."/>
            <person name="Barrangou R."/>
            <person name="Buck B.L."/>
            <person name="McAuliffe O."/>
            <person name="Souther N."/>
            <person name="Dobson A."/>
            <person name="Duong T."/>
            <person name="Callanan M."/>
            <person name="Lick S."/>
            <person name="Hamrick A."/>
            <person name="Cano R."/>
            <person name="Klaenhammer T.R."/>
        </authorList>
    </citation>
    <scope>NUCLEOTIDE SEQUENCE [LARGE SCALE GENOMIC DNA]</scope>
    <source>
        <strain evidence="5">ATCC 700396 / NCK56 / N2 / NCFM</strain>
    </source>
</reference>
<dbReference type="eggNOG" id="COG3212">
    <property type="taxonomic scope" value="Bacteria"/>
</dbReference>
<evidence type="ECO:0000256" key="1">
    <source>
        <dbReference type="SAM" id="MobiDB-lite"/>
    </source>
</evidence>
<dbReference type="PROSITE" id="PS51257">
    <property type="entry name" value="PROKAR_LIPOPROTEIN"/>
    <property type="match status" value="1"/>
</dbReference>
<proteinExistence type="predicted"/>